<dbReference type="CDD" id="cd02165">
    <property type="entry name" value="NMNAT"/>
    <property type="match status" value="1"/>
</dbReference>
<dbReference type="PANTHER" id="PTHR39321">
    <property type="entry name" value="NICOTINATE-NUCLEOTIDE ADENYLYLTRANSFERASE-RELATED"/>
    <property type="match status" value="1"/>
</dbReference>
<proteinExistence type="inferred from homology"/>
<dbReference type="AlphaFoldDB" id="A0A7L6N3U9"/>
<evidence type="ECO:0000256" key="10">
    <source>
        <dbReference type="HAMAP-Rule" id="MF_00244"/>
    </source>
</evidence>
<dbReference type="InterPro" id="IPR005248">
    <property type="entry name" value="NadD/NMNAT"/>
</dbReference>
<comment type="catalytic activity">
    <reaction evidence="9 10">
        <text>nicotinate beta-D-ribonucleotide + ATP + H(+) = deamido-NAD(+) + diphosphate</text>
        <dbReference type="Rhea" id="RHEA:22860"/>
        <dbReference type="ChEBI" id="CHEBI:15378"/>
        <dbReference type="ChEBI" id="CHEBI:30616"/>
        <dbReference type="ChEBI" id="CHEBI:33019"/>
        <dbReference type="ChEBI" id="CHEBI:57502"/>
        <dbReference type="ChEBI" id="CHEBI:58437"/>
        <dbReference type="EC" id="2.7.7.18"/>
    </reaction>
</comment>
<evidence type="ECO:0000256" key="4">
    <source>
        <dbReference type="ARBA" id="ARBA00022679"/>
    </source>
</evidence>
<accession>A0A7L6N3U9</accession>
<dbReference type="RefSeq" id="WP_312032205.1">
    <property type="nucleotide sequence ID" value="NZ_CP051151.1"/>
</dbReference>
<dbReference type="Gene3D" id="3.40.50.620">
    <property type="entry name" value="HUPs"/>
    <property type="match status" value="1"/>
</dbReference>
<keyword evidence="13" id="KW-1185">Reference proteome</keyword>
<keyword evidence="5 10" id="KW-0548">Nucleotidyltransferase</keyword>
<evidence type="ECO:0000256" key="6">
    <source>
        <dbReference type="ARBA" id="ARBA00022741"/>
    </source>
</evidence>
<dbReference type="GO" id="GO:0004515">
    <property type="term" value="F:nicotinate-nucleotide adenylyltransferase activity"/>
    <property type="evidence" value="ECO:0007669"/>
    <property type="project" value="UniProtKB-UniRule"/>
</dbReference>
<evidence type="ECO:0000313" key="12">
    <source>
        <dbReference type="EMBL" id="QLY39725.1"/>
    </source>
</evidence>
<keyword evidence="8 10" id="KW-0520">NAD</keyword>
<dbReference type="InterPro" id="IPR004821">
    <property type="entry name" value="Cyt_trans-like"/>
</dbReference>
<dbReference type="EC" id="2.7.7.18" evidence="10"/>
<dbReference type="Proteomes" id="UP000512167">
    <property type="component" value="Chromosome"/>
</dbReference>
<keyword evidence="7 10" id="KW-0067">ATP-binding</keyword>
<dbReference type="UniPathway" id="UPA00253">
    <property type="reaction ID" value="UER00332"/>
</dbReference>
<dbReference type="KEGG" id="tbk:HF295_02165"/>
<protein>
    <recommendedName>
        <fullName evidence="10">Probable nicotinate-nucleotide adenylyltransferase</fullName>
        <ecNumber evidence="10">2.7.7.18</ecNumber>
    </recommendedName>
    <alternativeName>
        <fullName evidence="10">Deamido-NAD(+) diphosphorylase</fullName>
    </alternativeName>
    <alternativeName>
        <fullName evidence="10">Deamido-NAD(+) pyrophosphorylase</fullName>
    </alternativeName>
    <alternativeName>
        <fullName evidence="10">Nicotinate mononucleotide adenylyltransferase</fullName>
        <shortName evidence="10">NaMN adenylyltransferase</shortName>
    </alternativeName>
</protein>
<evidence type="ECO:0000256" key="1">
    <source>
        <dbReference type="ARBA" id="ARBA00002324"/>
    </source>
</evidence>
<reference evidence="12 13" key="1">
    <citation type="submission" date="2020-04" db="EMBL/GenBank/DDBJ databases">
        <authorList>
            <person name="Zheng R.K."/>
            <person name="Sun C.M."/>
        </authorList>
    </citation>
    <scope>NUCLEOTIDE SEQUENCE [LARGE SCALE GENOMIC DNA]</scope>
    <source>
        <strain evidence="13">zrk29</strain>
    </source>
</reference>
<evidence type="ECO:0000256" key="7">
    <source>
        <dbReference type="ARBA" id="ARBA00022840"/>
    </source>
</evidence>
<dbReference type="NCBIfam" id="TIGR00482">
    <property type="entry name" value="nicotinate (nicotinamide) nucleotide adenylyltransferase"/>
    <property type="match status" value="1"/>
</dbReference>
<feature type="domain" description="Cytidyltransferase-like" evidence="11">
    <location>
        <begin position="4"/>
        <end position="168"/>
    </location>
</feature>
<evidence type="ECO:0000256" key="3">
    <source>
        <dbReference type="ARBA" id="ARBA00022642"/>
    </source>
</evidence>
<gene>
    <name evidence="10 12" type="primary">nadD</name>
    <name evidence="12" type="ORF">HF295_02165</name>
</gene>
<keyword evidence="6 10" id="KW-0547">Nucleotide-binding</keyword>
<dbReference type="GO" id="GO:0005524">
    <property type="term" value="F:ATP binding"/>
    <property type="evidence" value="ECO:0007669"/>
    <property type="project" value="UniProtKB-KW"/>
</dbReference>
<dbReference type="GO" id="GO:0009435">
    <property type="term" value="P:NAD+ biosynthetic process"/>
    <property type="evidence" value="ECO:0007669"/>
    <property type="project" value="UniProtKB-UniRule"/>
</dbReference>
<comment type="function">
    <text evidence="1 10">Catalyzes the reversible adenylation of nicotinate mononucleotide (NaMN) to nicotinic acid adenine dinucleotide (NaAD).</text>
</comment>
<evidence type="ECO:0000256" key="2">
    <source>
        <dbReference type="ARBA" id="ARBA00005019"/>
    </source>
</evidence>
<evidence type="ECO:0000313" key="13">
    <source>
        <dbReference type="Proteomes" id="UP000512167"/>
    </source>
</evidence>
<dbReference type="HAMAP" id="MF_00244">
    <property type="entry name" value="NaMN_adenylyltr"/>
    <property type="match status" value="1"/>
</dbReference>
<evidence type="ECO:0000259" key="11">
    <source>
        <dbReference type="Pfam" id="PF01467"/>
    </source>
</evidence>
<evidence type="ECO:0000256" key="9">
    <source>
        <dbReference type="ARBA" id="ARBA00048721"/>
    </source>
</evidence>
<dbReference type="PANTHER" id="PTHR39321:SF3">
    <property type="entry name" value="PHOSPHOPANTETHEINE ADENYLYLTRANSFERASE"/>
    <property type="match status" value="1"/>
</dbReference>
<sequence>MIIVFGGAFNPPTIAHKEIYHFIHELVPVDKFIFLPVSKKYSKASLIEDKHRLQMLKILTADLNDAIVSEIETEDEEFLGTYQSLLKIKNQYPHQEVAFVLGADNLNHLDQWINAEKLVSEFKFIIVNRHKKNLDKLIEKKTLLKNHKSHFIILENFHSNISSSLFRETLDPYYVDEGIYHYIMKHDLYRGGKD</sequence>
<dbReference type="EMBL" id="CP051151">
    <property type="protein sequence ID" value="QLY39725.1"/>
    <property type="molecule type" value="Genomic_DNA"/>
</dbReference>
<organism evidence="12 13">
    <name type="scientific">Hujiaoplasma nucleasis</name>
    <dbReference type="NCBI Taxonomy" id="2725268"/>
    <lineage>
        <taxon>Bacteria</taxon>
        <taxon>Bacillati</taxon>
        <taxon>Mycoplasmatota</taxon>
        <taxon>Mollicutes</taxon>
        <taxon>Candidatus Izemoplasmatales</taxon>
        <taxon>Hujiaoplasmataceae</taxon>
        <taxon>Hujiaoplasma</taxon>
    </lineage>
</organism>
<dbReference type="InterPro" id="IPR014729">
    <property type="entry name" value="Rossmann-like_a/b/a_fold"/>
</dbReference>
<dbReference type="SUPFAM" id="SSF52374">
    <property type="entry name" value="Nucleotidylyl transferase"/>
    <property type="match status" value="1"/>
</dbReference>
<name>A0A7L6N3U9_9MOLU</name>
<evidence type="ECO:0000256" key="5">
    <source>
        <dbReference type="ARBA" id="ARBA00022695"/>
    </source>
</evidence>
<keyword evidence="3 10" id="KW-0662">Pyridine nucleotide biosynthesis</keyword>
<comment type="similarity">
    <text evidence="10">Belongs to the NadD family.</text>
</comment>
<dbReference type="Pfam" id="PF01467">
    <property type="entry name" value="CTP_transf_like"/>
    <property type="match status" value="1"/>
</dbReference>
<keyword evidence="4 10" id="KW-0808">Transferase</keyword>
<comment type="pathway">
    <text evidence="2 10">Cofactor biosynthesis; NAD(+) biosynthesis; deamido-NAD(+) from nicotinate D-ribonucleotide: step 1/1.</text>
</comment>
<evidence type="ECO:0000256" key="8">
    <source>
        <dbReference type="ARBA" id="ARBA00023027"/>
    </source>
</evidence>